<feature type="domain" description="UspA" evidence="2">
    <location>
        <begin position="1"/>
        <end position="151"/>
    </location>
</feature>
<sequence length="292" mass="32940">MKTILIPTDFSPNADHAAFYALELGKKMKAKLKLCNAIMVPAAAQMSPQIAWPLMDLGTLRKDANHQLKKLSEKLKKSSHDADISIEEHPPIEVKAEIGTVPEVLKMLVEKEKINLVVMGTSGVGGLNRFFLGSTSRDLIDNASFPILLVPPGTDFKPIKRIAFATDLSNGDLELIHSLALFARPFNAEILIVHITPDDFDPEIHQKKVDDFLNEVTCKVHYHKVYYRHVKDMRVNEGLSWLTDHVDIDMLAMVHRRHPFIKRLFEGSHTQKMAVHVKLPLLVFPPETHTVL</sequence>
<dbReference type="Proteomes" id="UP000636110">
    <property type="component" value="Unassembled WGS sequence"/>
</dbReference>
<dbReference type="PANTHER" id="PTHR46268">
    <property type="entry name" value="STRESS RESPONSE PROTEIN NHAX"/>
    <property type="match status" value="1"/>
</dbReference>
<dbReference type="Gene3D" id="3.40.50.12370">
    <property type="match status" value="1"/>
</dbReference>
<evidence type="ECO:0000313" key="4">
    <source>
        <dbReference type="Proteomes" id="UP000636110"/>
    </source>
</evidence>
<accession>A0ABR6EZE2</accession>
<dbReference type="Pfam" id="PF00582">
    <property type="entry name" value="Usp"/>
    <property type="match status" value="2"/>
</dbReference>
<comment type="similarity">
    <text evidence="1">Belongs to the universal stress protein A family.</text>
</comment>
<comment type="caution">
    <text evidence="3">The sequence shown here is derived from an EMBL/GenBank/DDBJ whole genome shotgun (WGS) entry which is preliminary data.</text>
</comment>
<gene>
    <name evidence="3" type="ORF">GM920_15855</name>
</gene>
<name>A0ABR6EZE2_9SPHI</name>
<evidence type="ECO:0000313" key="3">
    <source>
        <dbReference type="EMBL" id="MBB2150372.1"/>
    </source>
</evidence>
<dbReference type="EMBL" id="WNXC01000006">
    <property type="protein sequence ID" value="MBB2150372.1"/>
    <property type="molecule type" value="Genomic_DNA"/>
</dbReference>
<keyword evidence="4" id="KW-1185">Reference proteome</keyword>
<reference evidence="3 4" key="1">
    <citation type="submission" date="2019-11" db="EMBL/GenBank/DDBJ databases">
        <title>Description of Pedobacter sp. LMG 31462T.</title>
        <authorList>
            <person name="Carlier A."/>
            <person name="Qi S."/>
            <person name="Vandamme P."/>
        </authorList>
    </citation>
    <scope>NUCLEOTIDE SEQUENCE [LARGE SCALE GENOMIC DNA]</scope>
    <source>
        <strain evidence="3 4">LMG 31462</strain>
    </source>
</reference>
<dbReference type="RefSeq" id="WP_182959297.1">
    <property type="nucleotide sequence ID" value="NZ_WNXC01000006.1"/>
</dbReference>
<evidence type="ECO:0000259" key="2">
    <source>
        <dbReference type="Pfam" id="PF00582"/>
    </source>
</evidence>
<proteinExistence type="inferred from homology"/>
<dbReference type="PRINTS" id="PR01438">
    <property type="entry name" value="UNVRSLSTRESS"/>
</dbReference>
<dbReference type="CDD" id="cd00293">
    <property type="entry name" value="USP-like"/>
    <property type="match status" value="2"/>
</dbReference>
<evidence type="ECO:0000256" key="1">
    <source>
        <dbReference type="ARBA" id="ARBA00008791"/>
    </source>
</evidence>
<dbReference type="InterPro" id="IPR006015">
    <property type="entry name" value="Universal_stress_UspA"/>
</dbReference>
<dbReference type="SUPFAM" id="SSF52402">
    <property type="entry name" value="Adenine nucleotide alpha hydrolases-like"/>
    <property type="match status" value="2"/>
</dbReference>
<dbReference type="InterPro" id="IPR006016">
    <property type="entry name" value="UspA"/>
</dbReference>
<protein>
    <recommendedName>
        <fullName evidence="2">UspA domain-containing protein</fullName>
    </recommendedName>
</protein>
<organism evidence="3 4">
    <name type="scientific">Pedobacter gandavensis</name>
    <dbReference type="NCBI Taxonomy" id="2679963"/>
    <lineage>
        <taxon>Bacteria</taxon>
        <taxon>Pseudomonadati</taxon>
        <taxon>Bacteroidota</taxon>
        <taxon>Sphingobacteriia</taxon>
        <taxon>Sphingobacteriales</taxon>
        <taxon>Sphingobacteriaceae</taxon>
        <taxon>Pedobacter</taxon>
    </lineage>
</organism>
<dbReference type="PANTHER" id="PTHR46268:SF6">
    <property type="entry name" value="UNIVERSAL STRESS PROTEIN UP12"/>
    <property type="match status" value="1"/>
</dbReference>
<feature type="domain" description="UspA" evidence="2">
    <location>
        <begin position="159"/>
        <end position="285"/>
    </location>
</feature>